<dbReference type="KEGG" id="cel:CELE_C40A11.5"/>
<feature type="domain" description="Tyrosine specific protein phosphatases" evidence="3">
    <location>
        <begin position="102"/>
        <end position="177"/>
    </location>
</feature>
<evidence type="ECO:0000313" key="6">
    <source>
        <dbReference type="WormBase" id="C40A11.5"/>
    </source>
</evidence>
<dbReference type="HOGENOM" id="CLU_977386_0_0_1"/>
<evidence type="ECO:0000259" key="3">
    <source>
        <dbReference type="PROSITE" id="PS50056"/>
    </source>
</evidence>
<dbReference type="eggNOG" id="KOG0789">
    <property type="taxonomic scope" value="Eukaryota"/>
</dbReference>
<keyword evidence="5" id="KW-1185">Reference proteome</keyword>
<dbReference type="AlphaFoldDB" id="Q9TZB1"/>
<evidence type="ECO:0000259" key="2">
    <source>
        <dbReference type="PROSITE" id="PS50055"/>
    </source>
</evidence>
<dbReference type="Proteomes" id="UP000001940">
    <property type="component" value="Chromosome II"/>
</dbReference>
<dbReference type="EMBL" id="BX284602">
    <property type="protein sequence ID" value="CCD66466.1"/>
    <property type="molecule type" value="Genomic_DNA"/>
</dbReference>
<sequence length="285" mass="32861">MILTQGPIHWKTLPKSVDDVDECAQGVEPSRPPYSTMDKFLQMIVQTKATDVVMLGDFYENDVVLRTIEITSNFSKSKKETHTIRHYFYKGWIAQNGPELSREILNVFKAVRKSKSVVVHCSTGIGRAAAFAFTELAYQTMMLNMRQTPTVGLDYVKLIQDLRSMRAGAIYTPMQLAFSIIMLLDFVLENELSKETNIKYQQIRNSYLDLRKRKYRTSEEYMPDGGKTVDIDLNEEGNKRKPKPKQPKEKITHQSLMDKIVKMLEDFNKNMKTARDDEKPAKNMA</sequence>
<dbReference type="PROSITE" id="PS50055">
    <property type="entry name" value="TYR_PHOSPHATASE_PTP"/>
    <property type="match status" value="1"/>
</dbReference>
<dbReference type="InterPro" id="IPR003595">
    <property type="entry name" value="Tyr_Pase_cat"/>
</dbReference>
<dbReference type="CTD" id="183354"/>
<dbReference type="PhylomeDB" id="Q9TZB1"/>
<dbReference type="SMART" id="SM00194">
    <property type="entry name" value="PTPc"/>
    <property type="match status" value="1"/>
</dbReference>
<dbReference type="InterPro" id="IPR000387">
    <property type="entry name" value="Tyr_Pase_dom"/>
</dbReference>
<dbReference type="PIR" id="T33587">
    <property type="entry name" value="T33587"/>
</dbReference>
<organism evidence="4 5">
    <name type="scientific">Caenorhabditis elegans</name>
    <dbReference type="NCBI Taxonomy" id="6239"/>
    <lineage>
        <taxon>Eukaryota</taxon>
        <taxon>Metazoa</taxon>
        <taxon>Ecdysozoa</taxon>
        <taxon>Nematoda</taxon>
        <taxon>Chromadorea</taxon>
        <taxon>Rhabditida</taxon>
        <taxon>Rhabditina</taxon>
        <taxon>Rhabditomorpha</taxon>
        <taxon>Rhabditoidea</taxon>
        <taxon>Rhabditidae</taxon>
        <taxon>Peloderinae</taxon>
        <taxon>Caenorhabditis</taxon>
    </lineage>
</organism>
<dbReference type="PANTHER" id="PTHR46163">
    <property type="entry name" value="TYROSINE-PROTEIN PHOSPHATASE-RELATED"/>
    <property type="match status" value="1"/>
</dbReference>
<dbReference type="PRINTS" id="PR00700">
    <property type="entry name" value="PRTYPHPHTASE"/>
</dbReference>
<dbReference type="GeneID" id="183354"/>
<feature type="region of interest" description="Disordered" evidence="1">
    <location>
        <begin position="219"/>
        <end position="254"/>
    </location>
</feature>
<dbReference type="SMR" id="Q9TZB1"/>
<evidence type="ECO:0000256" key="1">
    <source>
        <dbReference type="SAM" id="MobiDB-lite"/>
    </source>
</evidence>
<protein>
    <submittedName>
        <fullName evidence="4">TYR_PHOSPHATASE_2 domain-containing protein</fullName>
    </submittedName>
</protein>
<dbReference type="SMART" id="SM00404">
    <property type="entry name" value="PTPc_motif"/>
    <property type="match status" value="1"/>
</dbReference>
<dbReference type="RefSeq" id="NP_494193.1">
    <property type="nucleotide sequence ID" value="NM_061792.1"/>
</dbReference>
<gene>
    <name evidence="4 6" type="primary">hpo-7</name>
    <name evidence="6" type="ORF">C40A11.5</name>
    <name evidence="4" type="ORF">CELE_C40A11.5</name>
</gene>
<reference evidence="4 5" key="1">
    <citation type="journal article" date="1998" name="Science">
        <title>Genome sequence of the nematode C. elegans: a platform for investigating biology.</title>
        <authorList>
            <consortium name="The C. elegans sequencing consortium"/>
            <person name="Sulson J.E."/>
            <person name="Waterston R."/>
        </authorList>
    </citation>
    <scope>NUCLEOTIDE SEQUENCE [LARGE SCALE GENOMIC DNA]</scope>
    <source>
        <strain evidence="4 5">Bristol N2</strain>
    </source>
</reference>
<dbReference type="WormBase" id="C40A11.5">
    <property type="protein sequence ID" value="CE19368"/>
    <property type="gene ID" value="WBGene00016548"/>
    <property type="gene designation" value="hpo-7"/>
</dbReference>
<accession>Q9TZB1</accession>
<evidence type="ECO:0000313" key="4">
    <source>
        <dbReference type="EMBL" id="CCD66466.1"/>
    </source>
</evidence>
<dbReference type="UCSC" id="C40A11.5">
    <property type="organism name" value="c. elegans"/>
</dbReference>
<dbReference type="InterPro" id="IPR000242">
    <property type="entry name" value="PTP_cat"/>
</dbReference>
<dbReference type="OrthoDB" id="5871808at2759"/>
<dbReference type="InterPro" id="IPR052782">
    <property type="entry name" value="Oocyte-zygote_transition_reg"/>
</dbReference>
<dbReference type="PaxDb" id="6239-C40A11.5"/>
<dbReference type="Gene3D" id="3.90.190.10">
    <property type="entry name" value="Protein tyrosine phosphatase superfamily"/>
    <property type="match status" value="1"/>
</dbReference>
<evidence type="ECO:0000313" key="5">
    <source>
        <dbReference type="Proteomes" id="UP000001940"/>
    </source>
</evidence>
<dbReference type="GO" id="GO:0004725">
    <property type="term" value="F:protein tyrosine phosphatase activity"/>
    <property type="evidence" value="ECO:0007669"/>
    <property type="project" value="InterPro"/>
</dbReference>
<dbReference type="STRING" id="6239.C40A11.5.1"/>
<proteinExistence type="predicted"/>
<dbReference type="Pfam" id="PF00102">
    <property type="entry name" value="Y_phosphatase"/>
    <property type="match status" value="1"/>
</dbReference>
<dbReference type="PROSITE" id="PS50056">
    <property type="entry name" value="TYR_PHOSPHATASE_2"/>
    <property type="match status" value="1"/>
</dbReference>
<dbReference type="AGR" id="WB:WBGene00016548"/>
<name>Q9TZB1_CAEEL</name>
<feature type="domain" description="Tyrosine-protein phosphatase" evidence="2">
    <location>
        <begin position="1"/>
        <end position="186"/>
    </location>
</feature>
<dbReference type="InParanoid" id="Q9TZB1"/>
<dbReference type="InterPro" id="IPR029021">
    <property type="entry name" value="Prot-tyrosine_phosphatase-like"/>
</dbReference>
<dbReference type="SUPFAM" id="SSF52799">
    <property type="entry name" value="(Phosphotyrosine protein) phosphatases II"/>
    <property type="match status" value="1"/>
</dbReference>